<name>A0ABS6ZEU0_9ACTN</name>
<feature type="compositionally biased region" description="Gly residues" evidence="1">
    <location>
        <begin position="168"/>
        <end position="178"/>
    </location>
</feature>
<protein>
    <submittedName>
        <fullName evidence="2">Uncharacterized protein</fullName>
    </submittedName>
</protein>
<evidence type="ECO:0000313" key="3">
    <source>
        <dbReference type="Proteomes" id="UP000812013"/>
    </source>
</evidence>
<sequence length="178" mass="19126">MAEDVDASIFGLIPGFGAVRPMLEVANKGLIAAQAPALFVEHESMVKYKQRVDALLEQLKDSKADSGKIADGTLGKGDLGKGFAEADNLYAAYNKVRSELENLSKGLANQIEALGIAIMASRVGYENIDDEVKMRMRAIHADAQKHYDPKRDPQHKENAAQQPQAQGQGNGSTAGGEM</sequence>
<evidence type="ECO:0000313" key="2">
    <source>
        <dbReference type="EMBL" id="MBW5486283.1"/>
    </source>
</evidence>
<evidence type="ECO:0000256" key="1">
    <source>
        <dbReference type="SAM" id="MobiDB-lite"/>
    </source>
</evidence>
<dbReference type="Proteomes" id="UP000812013">
    <property type="component" value="Unassembled WGS sequence"/>
</dbReference>
<gene>
    <name evidence="2" type="ORF">GPJ59_31565</name>
</gene>
<organism evidence="2 3">
    <name type="scientific">Streptomyces bambusae</name>
    <dbReference type="NCBI Taxonomy" id="1550616"/>
    <lineage>
        <taxon>Bacteria</taxon>
        <taxon>Bacillati</taxon>
        <taxon>Actinomycetota</taxon>
        <taxon>Actinomycetes</taxon>
        <taxon>Kitasatosporales</taxon>
        <taxon>Streptomycetaceae</taxon>
        <taxon>Streptomyces</taxon>
    </lineage>
</organism>
<accession>A0ABS6ZEU0</accession>
<dbReference type="EMBL" id="WTFF01000369">
    <property type="protein sequence ID" value="MBW5486283.1"/>
    <property type="molecule type" value="Genomic_DNA"/>
</dbReference>
<comment type="caution">
    <text evidence="2">The sequence shown here is derived from an EMBL/GenBank/DDBJ whole genome shotgun (WGS) entry which is preliminary data.</text>
</comment>
<dbReference type="RefSeq" id="WP_219671357.1">
    <property type="nucleotide sequence ID" value="NZ_WTFF01000369.1"/>
</dbReference>
<proteinExistence type="predicted"/>
<reference evidence="2 3" key="1">
    <citation type="submission" date="2019-12" db="EMBL/GenBank/DDBJ databases">
        <title>Genome sequence of Streptomyces bambusae.</title>
        <authorList>
            <person name="Bansal K."/>
            <person name="Choksket S."/>
            <person name="Korpole S."/>
            <person name="Patil P.B."/>
        </authorList>
    </citation>
    <scope>NUCLEOTIDE SEQUENCE [LARGE SCALE GENOMIC DNA]</scope>
    <source>
        <strain evidence="2 3">SK60</strain>
    </source>
</reference>
<feature type="region of interest" description="Disordered" evidence="1">
    <location>
        <begin position="145"/>
        <end position="178"/>
    </location>
</feature>
<keyword evidence="3" id="KW-1185">Reference proteome</keyword>
<feature type="compositionally biased region" description="Basic and acidic residues" evidence="1">
    <location>
        <begin position="145"/>
        <end position="158"/>
    </location>
</feature>